<feature type="domain" description="BPP" evidence="1">
    <location>
        <begin position="190"/>
        <end position="505"/>
    </location>
</feature>
<dbReference type="PROSITE" id="PS51662">
    <property type="entry name" value="BP_PHYTASE"/>
    <property type="match status" value="1"/>
</dbReference>
<evidence type="ECO:0000313" key="3">
    <source>
        <dbReference type="Proteomes" id="UP001465153"/>
    </source>
</evidence>
<dbReference type="PROSITE" id="PS51257">
    <property type="entry name" value="PROKAR_LIPOPROTEIN"/>
    <property type="match status" value="1"/>
</dbReference>
<dbReference type="Proteomes" id="UP001465153">
    <property type="component" value="Unassembled WGS sequence"/>
</dbReference>
<proteinExistence type="predicted"/>
<evidence type="ECO:0000313" key="2">
    <source>
        <dbReference type="EMBL" id="GAA6168007.1"/>
    </source>
</evidence>
<sequence length="508" mass="57580">MGKYTLFILVSAVMSLTACQTFELKSHTEQVNNKALVVDNNQIVSAENQQVIYTADNDIEAIAFDDDLIAWNEDNDNSLKFSSFNDLIRNKLVRSQSIFHDIDVLCMAPLNDDIYDLYAHDGDEFFFHYWLQRESSEITLIRKIPTNPEIQSCYLTDRHLVFFDPFLGKLSIDREIERDIVLKPHKSHFKTDSIGLNASVTASVETDPVNDRGDAADDPAIIVTDQQAWILGTNKKRGLAVYNIRGEKIHFINRGRLNNVDVVRITNDEFLVAASNRTEKTIDLFWAKPNHNEFRFIDKIPLSLADPYGLCMNKNPQGVQIVVGDSDSKLDYWLIRSDSFLEDFAKKAQLMQRFEFSSQTEGCVIDSETNALYVGEENKGIWKIDLNNYQKDLIEPVGASLVADVEGMDIYQSESNKFLVVSSQGSDSYVVYQLDPWTELTTFNIKPNFELNIDGVSETDGLAVSNAALPGFPDGILVVQDGRNLAPKQNQNFKIIDWRDVSVLINKK</sequence>
<comment type="caution">
    <text evidence="2">The sequence shown here is derived from an EMBL/GenBank/DDBJ whole genome shotgun (WGS) entry which is preliminary data.</text>
</comment>
<dbReference type="Gene3D" id="2.120.10.30">
    <property type="entry name" value="TolB, C-terminal domain"/>
    <property type="match status" value="1"/>
</dbReference>
<dbReference type="SUPFAM" id="SSF50956">
    <property type="entry name" value="Thermostable phytase (3-phytase)"/>
    <property type="match status" value="1"/>
</dbReference>
<name>A0ABQ0A8M6_9GAMM</name>
<keyword evidence="3" id="KW-1185">Reference proteome</keyword>
<dbReference type="RefSeq" id="WP_353302664.1">
    <property type="nucleotide sequence ID" value="NZ_BAABWN010000005.1"/>
</dbReference>
<evidence type="ECO:0000259" key="1">
    <source>
        <dbReference type="PROSITE" id="PS51662"/>
    </source>
</evidence>
<dbReference type="Pfam" id="PF02333">
    <property type="entry name" value="Phytase"/>
    <property type="match status" value="1"/>
</dbReference>
<dbReference type="EMBL" id="BAABWN010000005">
    <property type="protein sequence ID" value="GAA6168007.1"/>
    <property type="molecule type" value="Genomic_DNA"/>
</dbReference>
<organism evidence="2 3">
    <name type="scientific">Sessilibacter corallicola</name>
    <dbReference type="NCBI Taxonomy" id="2904075"/>
    <lineage>
        <taxon>Bacteria</taxon>
        <taxon>Pseudomonadati</taxon>
        <taxon>Pseudomonadota</taxon>
        <taxon>Gammaproteobacteria</taxon>
        <taxon>Cellvibrionales</taxon>
        <taxon>Cellvibrionaceae</taxon>
        <taxon>Sessilibacter</taxon>
    </lineage>
</organism>
<accession>A0ABQ0A8M6</accession>
<reference evidence="2 3" key="1">
    <citation type="submission" date="2024-04" db="EMBL/GenBank/DDBJ databases">
        <title>Draft genome sequence of Sessilibacter corallicola NBRC 116591.</title>
        <authorList>
            <person name="Miyakawa T."/>
            <person name="Kusuya Y."/>
            <person name="Miura T."/>
        </authorList>
    </citation>
    <scope>NUCLEOTIDE SEQUENCE [LARGE SCALE GENOMIC DNA]</scope>
    <source>
        <strain evidence="2 3">KU-00831-HH</strain>
    </source>
</reference>
<dbReference type="InterPro" id="IPR003431">
    <property type="entry name" value="B-propeller_Phytase"/>
</dbReference>
<dbReference type="InterPro" id="IPR011042">
    <property type="entry name" value="6-blade_b-propeller_TolB-like"/>
</dbReference>
<gene>
    <name evidence="2" type="ORF">NBRC116591_18180</name>
</gene>
<protein>
    <recommendedName>
        <fullName evidence="1">BPP domain-containing protein</fullName>
    </recommendedName>
</protein>